<feature type="coiled-coil region" evidence="1">
    <location>
        <begin position="1"/>
        <end position="35"/>
    </location>
</feature>
<accession>A0A368GT25</accession>
<name>A0A368GT25_ANCCA</name>
<keyword evidence="3" id="KW-1185">Reference proteome</keyword>
<gene>
    <name evidence="2" type="ORF">ANCCAN_06435</name>
</gene>
<comment type="caution">
    <text evidence="2">The sequence shown here is derived from an EMBL/GenBank/DDBJ whole genome shotgun (WGS) entry which is preliminary data.</text>
</comment>
<dbReference type="EMBL" id="JOJR01000061">
    <property type="protein sequence ID" value="RCN47532.1"/>
    <property type="molecule type" value="Genomic_DNA"/>
</dbReference>
<protein>
    <submittedName>
        <fullName evidence="2">Uncharacterized protein</fullName>
    </submittedName>
</protein>
<proteinExistence type="predicted"/>
<dbReference type="OrthoDB" id="10579598at2759"/>
<keyword evidence="1" id="KW-0175">Coiled coil</keyword>
<evidence type="ECO:0000256" key="1">
    <source>
        <dbReference type="SAM" id="Coils"/>
    </source>
</evidence>
<dbReference type="AlphaFoldDB" id="A0A368GT25"/>
<organism evidence="2 3">
    <name type="scientific">Ancylostoma caninum</name>
    <name type="common">Dog hookworm</name>
    <dbReference type="NCBI Taxonomy" id="29170"/>
    <lineage>
        <taxon>Eukaryota</taxon>
        <taxon>Metazoa</taxon>
        <taxon>Ecdysozoa</taxon>
        <taxon>Nematoda</taxon>
        <taxon>Chromadorea</taxon>
        <taxon>Rhabditida</taxon>
        <taxon>Rhabditina</taxon>
        <taxon>Rhabditomorpha</taxon>
        <taxon>Strongyloidea</taxon>
        <taxon>Ancylostomatidae</taxon>
        <taxon>Ancylostomatinae</taxon>
        <taxon>Ancylostoma</taxon>
    </lineage>
</organism>
<sequence length="111" mass="12890">MNNLAKVVKNVLQKINNLQNEQKQIADSLTDLLEKTVKALVQLYTKFLESIEQESGECVDLNVHRPALIKFMYARVSTPVQGLCDSRCFLHLRFLWLATVNKAFEELRRLR</sequence>
<dbReference type="Proteomes" id="UP000252519">
    <property type="component" value="Unassembled WGS sequence"/>
</dbReference>
<evidence type="ECO:0000313" key="2">
    <source>
        <dbReference type="EMBL" id="RCN47532.1"/>
    </source>
</evidence>
<reference evidence="2 3" key="1">
    <citation type="submission" date="2014-10" db="EMBL/GenBank/DDBJ databases">
        <title>Draft genome of the hookworm Ancylostoma caninum.</title>
        <authorList>
            <person name="Mitreva M."/>
        </authorList>
    </citation>
    <scope>NUCLEOTIDE SEQUENCE [LARGE SCALE GENOMIC DNA]</scope>
    <source>
        <strain evidence="2 3">Baltimore</strain>
    </source>
</reference>
<evidence type="ECO:0000313" key="3">
    <source>
        <dbReference type="Proteomes" id="UP000252519"/>
    </source>
</evidence>